<feature type="binding site" evidence="8">
    <location>
        <position position="20"/>
    </location>
    <ligand>
        <name>3-phosphoshikimate</name>
        <dbReference type="ChEBI" id="CHEBI:145989"/>
    </ligand>
</feature>
<comment type="similarity">
    <text evidence="2 8">Belongs to the EPSP synthase family.</text>
</comment>
<comment type="subcellular location">
    <subcellularLocation>
        <location evidence="8">Cytoplasm</location>
    </subcellularLocation>
</comment>
<dbReference type="OrthoDB" id="9809920at2"/>
<dbReference type="FunFam" id="3.65.10.10:FF:000005">
    <property type="entry name" value="3-phosphoshikimate 1-carboxyvinyltransferase"/>
    <property type="match status" value="1"/>
</dbReference>
<feature type="binding site" evidence="8">
    <location>
        <position position="24"/>
    </location>
    <ligand>
        <name>3-phosphoshikimate</name>
        <dbReference type="ChEBI" id="CHEBI:145989"/>
    </ligand>
</feature>
<feature type="domain" description="Enolpyruvate transferase" evidence="9">
    <location>
        <begin position="4"/>
        <end position="420"/>
    </location>
</feature>
<dbReference type="EMBL" id="RLII01000016">
    <property type="protein sequence ID" value="RXE58568.1"/>
    <property type="molecule type" value="Genomic_DNA"/>
</dbReference>
<accession>A0A4Q0I2X7</accession>
<evidence type="ECO:0000256" key="2">
    <source>
        <dbReference type="ARBA" id="ARBA00009948"/>
    </source>
</evidence>
<evidence type="ECO:0000256" key="8">
    <source>
        <dbReference type="HAMAP-Rule" id="MF_00210"/>
    </source>
</evidence>
<dbReference type="InterPro" id="IPR013792">
    <property type="entry name" value="RNA3'P_cycl/enolpyr_Trfase_a/b"/>
</dbReference>
<feature type="binding site" evidence="8">
    <location>
        <position position="165"/>
    </location>
    <ligand>
        <name>3-phosphoshikimate</name>
        <dbReference type="ChEBI" id="CHEBI:145989"/>
    </ligand>
</feature>
<evidence type="ECO:0000256" key="7">
    <source>
        <dbReference type="ARBA" id="ARBA00044633"/>
    </source>
</evidence>
<dbReference type="PANTHER" id="PTHR21090">
    <property type="entry name" value="AROM/DEHYDROQUINATE SYNTHASE"/>
    <property type="match status" value="1"/>
</dbReference>
<keyword evidence="5 8" id="KW-0808">Transferase</keyword>
<keyword evidence="4 8" id="KW-0028">Amino-acid biosynthesis</keyword>
<evidence type="ECO:0000259" key="9">
    <source>
        <dbReference type="Pfam" id="PF00275"/>
    </source>
</evidence>
<evidence type="ECO:0000256" key="6">
    <source>
        <dbReference type="ARBA" id="ARBA00023141"/>
    </source>
</evidence>
<proteinExistence type="inferred from homology"/>
<dbReference type="PIRSF" id="PIRSF000505">
    <property type="entry name" value="EPSPS"/>
    <property type="match status" value="1"/>
</dbReference>
<dbReference type="GO" id="GO:0003866">
    <property type="term" value="F:3-phosphoshikimate 1-carboxyvinyltransferase activity"/>
    <property type="evidence" value="ECO:0007669"/>
    <property type="project" value="UniProtKB-UniRule"/>
</dbReference>
<dbReference type="EC" id="2.5.1.19" evidence="8"/>
<dbReference type="InterPro" id="IPR006264">
    <property type="entry name" value="EPSP_synthase"/>
</dbReference>
<dbReference type="AlphaFoldDB" id="A0A4Q0I2X7"/>
<dbReference type="PANTHER" id="PTHR21090:SF5">
    <property type="entry name" value="PENTAFUNCTIONAL AROM POLYPEPTIDE"/>
    <property type="match status" value="1"/>
</dbReference>
<dbReference type="Pfam" id="PF00275">
    <property type="entry name" value="EPSP_synthase"/>
    <property type="match status" value="1"/>
</dbReference>
<keyword evidence="11" id="KW-1185">Reference proteome</keyword>
<dbReference type="InterPro" id="IPR036968">
    <property type="entry name" value="Enolpyruvate_Tfrase_sf"/>
</dbReference>
<keyword evidence="6 8" id="KW-0057">Aromatic amino acid biosynthesis</keyword>
<organism evidence="10 11">
    <name type="scientific">Acetivibrio mesophilus</name>
    <dbReference type="NCBI Taxonomy" id="2487273"/>
    <lineage>
        <taxon>Bacteria</taxon>
        <taxon>Bacillati</taxon>
        <taxon>Bacillota</taxon>
        <taxon>Clostridia</taxon>
        <taxon>Eubacteriales</taxon>
        <taxon>Oscillospiraceae</taxon>
        <taxon>Acetivibrio</taxon>
    </lineage>
</organism>
<evidence type="ECO:0000256" key="4">
    <source>
        <dbReference type="ARBA" id="ARBA00022605"/>
    </source>
</evidence>
<dbReference type="CDD" id="cd01556">
    <property type="entry name" value="EPSP_synthase"/>
    <property type="match status" value="1"/>
</dbReference>
<comment type="catalytic activity">
    <reaction evidence="7">
        <text>3-phosphoshikimate + phosphoenolpyruvate = 5-O-(1-carboxyvinyl)-3-phosphoshikimate + phosphate</text>
        <dbReference type="Rhea" id="RHEA:21256"/>
        <dbReference type="ChEBI" id="CHEBI:43474"/>
        <dbReference type="ChEBI" id="CHEBI:57701"/>
        <dbReference type="ChEBI" id="CHEBI:58702"/>
        <dbReference type="ChEBI" id="CHEBI:145989"/>
        <dbReference type="EC" id="2.5.1.19"/>
    </reaction>
    <physiologicalReaction direction="left-to-right" evidence="7">
        <dbReference type="Rhea" id="RHEA:21257"/>
    </physiologicalReaction>
</comment>
<protein>
    <recommendedName>
        <fullName evidence="8">3-phosphoshikimate 1-carboxyvinyltransferase</fullName>
        <ecNumber evidence="8">2.5.1.19</ecNumber>
    </recommendedName>
    <alternativeName>
        <fullName evidence="8">5-enolpyruvylshikimate-3-phosphate synthase</fullName>
        <shortName evidence="8">EPSP synthase</shortName>
        <shortName evidence="8">EPSPS</shortName>
    </alternativeName>
</protein>
<comment type="subunit">
    <text evidence="8">Monomer.</text>
</comment>
<name>A0A4Q0I2X7_9FIRM</name>
<dbReference type="GO" id="GO:0008652">
    <property type="term" value="P:amino acid biosynthetic process"/>
    <property type="evidence" value="ECO:0007669"/>
    <property type="project" value="UniProtKB-KW"/>
</dbReference>
<feature type="active site" description="Proton acceptor" evidence="8">
    <location>
        <position position="312"/>
    </location>
</feature>
<evidence type="ECO:0000256" key="1">
    <source>
        <dbReference type="ARBA" id="ARBA00004811"/>
    </source>
</evidence>
<evidence type="ECO:0000313" key="11">
    <source>
        <dbReference type="Proteomes" id="UP000289166"/>
    </source>
</evidence>
<gene>
    <name evidence="8 10" type="primary">aroA</name>
    <name evidence="10" type="ORF">EFD62_11795</name>
</gene>
<evidence type="ECO:0000256" key="5">
    <source>
        <dbReference type="ARBA" id="ARBA00022679"/>
    </source>
</evidence>
<dbReference type="InterPro" id="IPR001986">
    <property type="entry name" value="Enolpyruvate_Tfrase_dom"/>
</dbReference>
<feature type="binding site" evidence="8">
    <location>
        <position position="312"/>
    </location>
    <ligand>
        <name>3-phosphoshikimate</name>
        <dbReference type="ChEBI" id="CHEBI:145989"/>
    </ligand>
</feature>
<dbReference type="UniPathway" id="UPA00053">
    <property type="reaction ID" value="UER00089"/>
</dbReference>
<feature type="binding site" evidence="8">
    <location>
        <position position="19"/>
    </location>
    <ligand>
        <name>3-phosphoshikimate</name>
        <dbReference type="ChEBI" id="CHEBI:145989"/>
    </ligand>
</feature>
<feature type="binding site" evidence="8">
    <location>
        <position position="91"/>
    </location>
    <ligand>
        <name>phosphoenolpyruvate</name>
        <dbReference type="ChEBI" id="CHEBI:58702"/>
    </ligand>
</feature>
<comment type="caution">
    <text evidence="8">Lacks conserved residue(s) required for the propagation of feature annotation.</text>
</comment>
<feature type="binding site" evidence="8">
    <location>
        <position position="339"/>
    </location>
    <ligand>
        <name>3-phosphoshikimate</name>
        <dbReference type="ChEBI" id="CHEBI:145989"/>
    </ligand>
</feature>
<dbReference type="GO" id="GO:0005737">
    <property type="term" value="C:cytoplasm"/>
    <property type="evidence" value="ECO:0007669"/>
    <property type="project" value="UniProtKB-SubCell"/>
</dbReference>
<dbReference type="HAMAP" id="MF_00210">
    <property type="entry name" value="EPSP_synth"/>
    <property type="match status" value="1"/>
</dbReference>
<dbReference type="GO" id="GO:0009073">
    <property type="term" value="P:aromatic amino acid family biosynthetic process"/>
    <property type="evidence" value="ECO:0007669"/>
    <property type="project" value="UniProtKB-KW"/>
</dbReference>
<dbReference type="SUPFAM" id="SSF55205">
    <property type="entry name" value="EPT/RTPC-like"/>
    <property type="match status" value="1"/>
</dbReference>
<evidence type="ECO:0000256" key="3">
    <source>
        <dbReference type="ARBA" id="ARBA00022490"/>
    </source>
</evidence>
<comment type="function">
    <text evidence="8">Catalyzes the transfer of the enolpyruvyl moiety of phosphoenolpyruvate (PEP) to the 5-hydroxyl of shikimate-3-phosphate (S3P) to produce enolpyruvyl shikimate-3-phosphate and inorganic phosphate.</text>
</comment>
<dbReference type="Gene3D" id="3.65.10.10">
    <property type="entry name" value="Enolpyruvate transferase domain"/>
    <property type="match status" value="2"/>
</dbReference>
<reference evidence="11" key="1">
    <citation type="submission" date="2018-11" db="EMBL/GenBank/DDBJ databases">
        <title>Genome sequencing of a novel mesophilic and cellulolytic organism within the genus Hungateiclostridium.</title>
        <authorList>
            <person name="Rettenmaier R."/>
            <person name="Liebl W."/>
            <person name="Zverlov V."/>
        </authorList>
    </citation>
    <scope>NUCLEOTIDE SEQUENCE [LARGE SCALE GENOMIC DNA]</scope>
    <source>
        <strain evidence="11">N2K1</strain>
    </source>
</reference>
<comment type="caution">
    <text evidence="10">The sequence shown here is derived from an EMBL/GenBank/DDBJ whole genome shotgun (WGS) entry which is preliminary data.</text>
</comment>
<evidence type="ECO:0000313" key="10">
    <source>
        <dbReference type="EMBL" id="RXE58568.1"/>
    </source>
</evidence>
<comment type="pathway">
    <text evidence="1 8">Metabolic intermediate biosynthesis; chorismate biosynthesis; chorismate from D-erythrose 4-phosphate and phosphoenolpyruvate: step 6/7.</text>
</comment>
<sequence length="423" mass="45478">MLIEQRDSLRGEINIPGDKSISHRAILFGSLAKGTTEIDGLMMGEDCLSTIDCFRKMQVSIEILPNKIKIQGNGLYGLRPPSAPLNAGRSGTALRLLLGVLSGQPFSSVLTRNESALRKSVGKVVAPLRHMGANINGRENGNLCPLSIQPAKLTGKTHNVSLLDTYIKSPLLISGLYAEGETKVIEEVKSRDHSELMLNYFGADLKINGLEVTSRRVENLYAQHIEVPGDISIAAYFITAGLIVPNSDIVIKNVGINPTRAGILDVYKSMGAKIELLNERIVSNEKVADIRVVSSSLNATTIDGSMIPRLIDEIPIITVAASIAKGTTTITGLKGFKTKESGKLSRMITELSKLGASLHETDDGVVIEGKGSLKGTIVEGHNDAAITMSLCVAGLVAEDETNIRKTQILDIAYPEFITVLNRL</sequence>
<feature type="binding site" evidence="8">
    <location>
        <position position="19"/>
    </location>
    <ligand>
        <name>phosphoenolpyruvate</name>
        <dbReference type="ChEBI" id="CHEBI:58702"/>
    </ligand>
</feature>
<keyword evidence="3 8" id="KW-0963">Cytoplasm</keyword>
<dbReference type="RefSeq" id="WP_083225174.1">
    <property type="nucleotide sequence ID" value="NZ_RLII01000016.1"/>
</dbReference>
<dbReference type="GO" id="GO:0009423">
    <property type="term" value="P:chorismate biosynthetic process"/>
    <property type="evidence" value="ECO:0007669"/>
    <property type="project" value="UniProtKB-UniRule"/>
</dbReference>
<dbReference type="NCBIfam" id="TIGR01356">
    <property type="entry name" value="aroA"/>
    <property type="match status" value="1"/>
</dbReference>
<dbReference type="Proteomes" id="UP000289166">
    <property type="component" value="Unassembled WGS sequence"/>
</dbReference>